<dbReference type="Gene3D" id="3.40.50.300">
    <property type="entry name" value="P-loop containing nucleotide triphosphate hydrolases"/>
    <property type="match status" value="1"/>
</dbReference>
<dbReference type="InterPro" id="IPR027417">
    <property type="entry name" value="P-loop_NTPase"/>
</dbReference>
<evidence type="ECO:0000259" key="1">
    <source>
        <dbReference type="Pfam" id="PF13614"/>
    </source>
</evidence>
<dbReference type="PIRSF" id="PIRSF009320">
    <property type="entry name" value="Nuc_binding_HP_1000"/>
    <property type="match status" value="1"/>
</dbReference>
<dbReference type="PANTHER" id="PTHR13696">
    <property type="entry name" value="P-LOOP CONTAINING NUCLEOSIDE TRIPHOSPHATE HYDROLASE"/>
    <property type="match status" value="1"/>
</dbReference>
<dbReference type="EMBL" id="ACJX03000001">
    <property type="protein sequence ID" value="KRT35279.1"/>
    <property type="molecule type" value="Genomic_DNA"/>
</dbReference>
<protein>
    <submittedName>
        <fullName evidence="2">Sporulation initiation inhibitor protein Soj</fullName>
    </submittedName>
</protein>
<dbReference type="PANTHER" id="PTHR13696:SF52">
    <property type="entry name" value="PARA FAMILY PROTEIN CT_582"/>
    <property type="match status" value="1"/>
</dbReference>
<accession>A0A0T5XA96</accession>
<dbReference type="InterPro" id="IPR025669">
    <property type="entry name" value="AAA_dom"/>
</dbReference>
<dbReference type="STRING" id="592015.HMPREF1705_04549"/>
<evidence type="ECO:0000313" key="2">
    <source>
        <dbReference type="EMBL" id="KRT35279.1"/>
    </source>
</evidence>
<proteinExistence type="predicted"/>
<gene>
    <name evidence="2" type="ORF">HMPREF1705_04549</name>
</gene>
<dbReference type="SUPFAM" id="SSF52540">
    <property type="entry name" value="P-loop containing nucleoside triphosphate hydrolases"/>
    <property type="match status" value="1"/>
</dbReference>
<dbReference type="RefSeq" id="WP_009202084.1">
    <property type="nucleotide sequence ID" value="NZ_ACJX03000001.1"/>
</dbReference>
<dbReference type="InterPro" id="IPR050678">
    <property type="entry name" value="DNA_Partitioning_ATPase"/>
</dbReference>
<keyword evidence="3" id="KW-1185">Reference proteome</keyword>
<dbReference type="eggNOG" id="COG1192">
    <property type="taxonomic scope" value="Bacteria"/>
</dbReference>
<comment type="caution">
    <text evidence="2">The sequence shown here is derived from an EMBL/GenBank/DDBJ whole genome shotgun (WGS) entry which is preliminary data.</text>
</comment>
<evidence type="ECO:0000313" key="3">
    <source>
        <dbReference type="Proteomes" id="UP000005273"/>
    </source>
</evidence>
<dbReference type="FunFam" id="3.40.50.300:FF:000285">
    <property type="entry name" value="Sporulation initiation inhibitor Soj"/>
    <property type="match status" value="1"/>
</dbReference>
<name>A0A0T5XA96_9BACT</name>
<dbReference type="Pfam" id="PF13614">
    <property type="entry name" value="AAA_31"/>
    <property type="match status" value="1"/>
</dbReference>
<organism evidence="2 3">
    <name type="scientific">Acetomicrobium hydrogeniformans ATCC BAA-1850</name>
    <dbReference type="NCBI Taxonomy" id="592015"/>
    <lineage>
        <taxon>Bacteria</taxon>
        <taxon>Thermotogati</taxon>
        <taxon>Synergistota</taxon>
        <taxon>Synergistia</taxon>
        <taxon>Synergistales</taxon>
        <taxon>Acetomicrobiaceae</taxon>
        <taxon>Acetomicrobium</taxon>
    </lineage>
</organism>
<reference evidence="3" key="1">
    <citation type="submission" date="2012-09" db="EMBL/GenBank/DDBJ databases">
        <authorList>
            <person name="Weinstock G."/>
            <person name="Sodergren E."/>
            <person name="Clifton S."/>
            <person name="Fulton L."/>
            <person name="Fulton B."/>
            <person name="Courtney L."/>
            <person name="Fronick C."/>
            <person name="Harrison M."/>
            <person name="Strong C."/>
            <person name="Farmer C."/>
            <person name="Delehaunty K."/>
            <person name="Markovic C."/>
            <person name="Hall O."/>
            <person name="Minx P."/>
            <person name="Tomlinson C."/>
            <person name="Mitreva M."/>
            <person name="Nelson J."/>
            <person name="Hou S."/>
            <person name="Wollam A."/>
            <person name="Pepin K.H."/>
            <person name="Johnson M."/>
            <person name="Bhonagiri V."/>
            <person name="Nash W.E."/>
            <person name="Suruliraj S."/>
            <person name="Warren W."/>
            <person name="Chinwalla A."/>
            <person name="Mardis E.R."/>
            <person name="Wilson R.K."/>
        </authorList>
    </citation>
    <scope>NUCLEOTIDE SEQUENCE [LARGE SCALE GENOMIC DNA]</scope>
    <source>
        <strain evidence="3">OS1</strain>
    </source>
</reference>
<feature type="domain" description="AAA" evidence="1">
    <location>
        <begin position="8"/>
        <end position="182"/>
    </location>
</feature>
<sequence>MVEVSLLRIIAVANQKGGVGKTTSCVNLAAALGDRGRRVLVADLDPQGHSTSGLGIDKGKLSRSVYDVLINDSSPDEVVSSTPWKGVYLLPARLELAGAEVELVGLLSRETRLAKALSRLKDFDLILIDCPPSLGLLTVNALVAAETVVVPIQCEYYALEGLSQLVGTVELVRRHLNERLHIGGVILTMYDSRTNLSKEVAEEVRKRFSDAVFETTIPRNVRLSEAPSYGQPVIYYDPQCIGAKAYMALAEEVEERWLNPRKL</sequence>
<dbReference type="OrthoDB" id="9815116at2"/>
<dbReference type="Proteomes" id="UP000005273">
    <property type="component" value="Unassembled WGS sequence"/>
</dbReference>
<dbReference type="AlphaFoldDB" id="A0A0T5XA96"/>
<dbReference type="CDD" id="cd02042">
    <property type="entry name" value="ParAB_family"/>
    <property type="match status" value="1"/>
</dbReference>